<dbReference type="GO" id="GO:0030246">
    <property type="term" value="F:carbohydrate binding"/>
    <property type="evidence" value="ECO:0007669"/>
    <property type="project" value="InterPro"/>
</dbReference>
<dbReference type="GO" id="GO:0030570">
    <property type="term" value="F:pectate lyase activity"/>
    <property type="evidence" value="ECO:0007669"/>
    <property type="project" value="InterPro"/>
</dbReference>
<evidence type="ECO:0000256" key="2">
    <source>
        <dbReference type="SAM" id="MobiDB-lite"/>
    </source>
</evidence>
<accession>A0A382UDP5</accession>
<dbReference type="SUPFAM" id="SSF49785">
    <property type="entry name" value="Galactose-binding domain-like"/>
    <property type="match status" value="1"/>
</dbReference>
<dbReference type="AlphaFoldDB" id="A0A382UDP5"/>
<dbReference type="InterPro" id="IPR008979">
    <property type="entry name" value="Galactose-bd-like_sf"/>
</dbReference>
<feature type="region of interest" description="Disordered" evidence="2">
    <location>
        <begin position="60"/>
        <end position="81"/>
    </location>
</feature>
<organism evidence="4">
    <name type="scientific">marine metagenome</name>
    <dbReference type="NCBI Taxonomy" id="408172"/>
    <lineage>
        <taxon>unclassified sequences</taxon>
        <taxon>metagenomes</taxon>
        <taxon>ecological metagenomes</taxon>
    </lineage>
</organism>
<dbReference type="InterPro" id="IPR005084">
    <property type="entry name" value="CBM6"/>
</dbReference>
<dbReference type="Pfam" id="PF00544">
    <property type="entry name" value="Pectate_lyase_4"/>
    <property type="match status" value="1"/>
</dbReference>
<feature type="compositionally biased region" description="Acidic residues" evidence="2">
    <location>
        <begin position="66"/>
        <end position="80"/>
    </location>
</feature>
<sequence>NLGRVDLPVTGDWSTWNTTEQSAVSLQAGENDVRLEATTADGLANINSLTVSGAGISAGSCVTGDTDTDTDTDSDADTDSDGQCVIRITDVAPGWASMNGGTTGGGTDLNSAITVTTMSELQSAASGGNIVLVEPGTYDGSLKPESNTTIIGTAPGVLIEGYISVSGEDNVIIRNIAVKGDPCSTYDECKDGSDGVYIGHGAKNVWFDHVDVMDGQDGNFDVTRRADFVTASWCKFHYTYDKEHRYSNLIAGGDNETQSRGKLNITYMNSWWGDRVASRQPRGRFGKIHMLNCY</sequence>
<proteinExistence type="predicted"/>
<dbReference type="PANTHER" id="PTHR31683">
    <property type="entry name" value="PECTATE LYASE 18-RELATED"/>
    <property type="match status" value="1"/>
</dbReference>
<reference evidence="4" key="1">
    <citation type="submission" date="2018-05" db="EMBL/GenBank/DDBJ databases">
        <authorList>
            <person name="Lanie J.A."/>
            <person name="Ng W.-L."/>
            <person name="Kazmierczak K.M."/>
            <person name="Andrzejewski T.M."/>
            <person name="Davidsen T.M."/>
            <person name="Wayne K.J."/>
            <person name="Tettelin H."/>
            <person name="Glass J.I."/>
            <person name="Rusch D."/>
            <person name="Podicherti R."/>
            <person name="Tsui H.-C.T."/>
            <person name="Winkler M.E."/>
        </authorList>
    </citation>
    <scope>NUCLEOTIDE SEQUENCE</scope>
</reference>
<dbReference type="InterPro" id="IPR012334">
    <property type="entry name" value="Pectin_lyas_fold"/>
</dbReference>
<feature type="domain" description="CBM6" evidence="3">
    <location>
        <begin position="1"/>
        <end position="52"/>
    </location>
</feature>
<dbReference type="Gene3D" id="2.60.120.260">
    <property type="entry name" value="Galactose-binding domain-like"/>
    <property type="match status" value="1"/>
</dbReference>
<gene>
    <name evidence="4" type="ORF">METZ01_LOCUS385220</name>
</gene>
<name>A0A382UDP5_9ZZZZ</name>
<keyword evidence="1" id="KW-0456">Lyase</keyword>
<feature type="non-terminal residue" evidence="4">
    <location>
        <position position="294"/>
    </location>
</feature>
<dbReference type="InterPro" id="IPR045032">
    <property type="entry name" value="PEL"/>
</dbReference>
<dbReference type="InterPro" id="IPR002022">
    <property type="entry name" value="Pec_lyase"/>
</dbReference>
<dbReference type="PROSITE" id="PS51175">
    <property type="entry name" value="CBM6"/>
    <property type="match status" value="1"/>
</dbReference>
<dbReference type="Gene3D" id="2.160.20.10">
    <property type="entry name" value="Single-stranded right-handed beta-helix, Pectin lyase-like"/>
    <property type="match status" value="1"/>
</dbReference>
<dbReference type="EMBL" id="UINC01143437">
    <property type="protein sequence ID" value="SVD32366.1"/>
    <property type="molecule type" value="Genomic_DNA"/>
</dbReference>
<evidence type="ECO:0000259" key="3">
    <source>
        <dbReference type="PROSITE" id="PS51175"/>
    </source>
</evidence>
<dbReference type="InterPro" id="IPR011050">
    <property type="entry name" value="Pectin_lyase_fold/virulence"/>
</dbReference>
<dbReference type="PANTHER" id="PTHR31683:SF18">
    <property type="entry name" value="PECTATE LYASE 21-RELATED"/>
    <property type="match status" value="1"/>
</dbReference>
<protein>
    <recommendedName>
        <fullName evidence="3">CBM6 domain-containing protein</fullName>
    </recommendedName>
</protein>
<feature type="non-terminal residue" evidence="4">
    <location>
        <position position="1"/>
    </location>
</feature>
<dbReference type="Pfam" id="PF03422">
    <property type="entry name" value="CBM_6"/>
    <property type="match status" value="1"/>
</dbReference>
<evidence type="ECO:0000313" key="4">
    <source>
        <dbReference type="EMBL" id="SVD32366.1"/>
    </source>
</evidence>
<evidence type="ECO:0000256" key="1">
    <source>
        <dbReference type="ARBA" id="ARBA00023239"/>
    </source>
</evidence>
<dbReference type="SMART" id="SM00656">
    <property type="entry name" value="Amb_all"/>
    <property type="match status" value="1"/>
</dbReference>
<dbReference type="SUPFAM" id="SSF51126">
    <property type="entry name" value="Pectin lyase-like"/>
    <property type="match status" value="1"/>
</dbReference>